<dbReference type="OrthoDB" id="660555at2759"/>
<evidence type="ECO:0000313" key="4">
    <source>
        <dbReference type="EnsemblProtists" id="EKX33434"/>
    </source>
</evidence>
<dbReference type="Pfam" id="PF13855">
    <property type="entry name" value="LRR_8"/>
    <property type="match status" value="1"/>
</dbReference>
<dbReference type="GeneID" id="17290164"/>
<proteinExistence type="predicted"/>
<dbReference type="EMBL" id="JH993142">
    <property type="protein sequence ID" value="EKX33434.1"/>
    <property type="molecule type" value="Genomic_DNA"/>
</dbReference>
<dbReference type="GO" id="GO:0005737">
    <property type="term" value="C:cytoplasm"/>
    <property type="evidence" value="ECO:0007669"/>
    <property type="project" value="TreeGrafter"/>
</dbReference>
<dbReference type="PaxDb" id="55529-EKX33434"/>
<dbReference type="AlphaFoldDB" id="L1IBY5"/>
<dbReference type="SUPFAM" id="SSF52058">
    <property type="entry name" value="L domain-like"/>
    <property type="match status" value="1"/>
</dbReference>
<organism evidence="3">
    <name type="scientific">Guillardia theta (strain CCMP2712)</name>
    <name type="common">Cryptophyte</name>
    <dbReference type="NCBI Taxonomy" id="905079"/>
    <lineage>
        <taxon>Eukaryota</taxon>
        <taxon>Cryptophyceae</taxon>
        <taxon>Pyrenomonadales</taxon>
        <taxon>Geminigeraceae</taxon>
        <taxon>Guillardia</taxon>
    </lineage>
</organism>
<dbReference type="KEGG" id="gtt:GUITHDRAFT_156046"/>
<dbReference type="Proteomes" id="UP000011087">
    <property type="component" value="Unassembled WGS sequence"/>
</dbReference>
<gene>
    <name evidence="3" type="ORF">GUITHDRAFT_156046</name>
</gene>
<dbReference type="InterPro" id="IPR032675">
    <property type="entry name" value="LRR_dom_sf"/>
</dbReference>
<dbReference type="PANTHER" id="PTHR15454:SF56">
    <property type="entry name" value="PROTEIN PHOSPHATASE 1 REGULATORY SUBUNIT 7-RELATED"/>
    <property type="match status" value="1"/>
</dbReference>
<keyword evidence="5" id="KW-1185">Reference proteome</keyword>
<sequence>MRGYHRDATTSPLSRKQTGSYEVIPESVQYLYRLYSKEVVHLTKELCLKEEKLTSIPLVMRNFKHLHKLDLSYNLLTSLPVKILDEYFPHLTSLDVSYNRLGSIEDIQQLGKLPLLQELNVLGNPLLAVNQRPLLLSLLIFNQSRPTREQLEGMLGYSDAAGRGTTKQDSSG</sequence>
<evidence type="ECO:0000256" key="1">
    <source>
        <dbReference type="ARBA" id="ARBA00022614"/>
    </source>
</evidence>
<reference evidence="3 5" key="1">
    <citation type="journal article" date="2012" name="Nature">
        <title>Algal genomes reveal evolutionary mosaicism and the fate of nucleomorphs.</title>
        <authorList>
            <consortium name="DOE Joint Genome Institute"/>
            <person name="Curtis B.A."/>
            <person name="Tanifuji G."/>
            <person name="Burki F."/>
            <person name="Gruber A."/>
            <person name="Irimia M."/>
            <person name="Maruyama S."/>
            <person name="Arias M.C."/>
            <person name="Ball S.G."/>
            <person name="Gile G.H."/>
            <person name="Hirakawa Y."/>
            <person name="Hopkins J.F."/>
            <person name="Kuo A."/>
            <person name="Rensing S.A."/>
            <person name="Schmutz J."/>
            <person name="Symeonidi A."/>
            <person name="Elias M."/>
            <person name="Eveleigh R.J."/>
            <person name="Herman E.K."/>
            <person name="Klute M.J."/>
            <person name="Nakayama T."/>
            <person name="Obornik M."/>
            <person name="Reyes-Prieto A."/>
            <person name="Armbrust E.V."/>
            <person name="Aves S.J."/>
            <person name="Beiko R.G."/>
            <person name="Coutinho P."/>
            <person name="Dacks J.B."/>
            <person name="Durnford D.G."/>
            <person name="Fast N.M."/>
            <person name="Green B.R."/>
            <person name="Grisdale C.J."/>
            <person name="Hempel F."/>
            <person name="Henrissat B."/>
            <person name="Hoppner M.P."/>
            <person name="Ishida K."/>
            <person name="Kim E."/>
            <person name="Koreny L."/>
            <person name="Kroth P.G."/>
            <person name="Liu Y."/>
            <person name="Malik S.B."/>
            <person name="Maier U.G."/>
            <person name="McRose D."/>
            <person name="Mock T."/>
            <person name="Neilson J.A."/>
            <person name="Onodera N.T."/>
            <person name="Poole A.M."/>
            <person name="Pritham E.J."/>
            <person name="Richards T.A."/>
            <person name="Rocap G."/>
            <person name="Roy S.W."/>
            <person name="Sarai C."/>
            <person name="Schaack S."/>
            <person name="Shirato S."/>
            <person name="Slamovits C.H."/>
            <person name="Spencer D.F."/>
            <person name="Suzuki S."/>
            <person name="Worden A.Z."/>
            <person name="Zauner S."/>
            <person name="Barry K."/>
            <person name="Bell C."/>
            <person name="Bharti A.K."/>
            <person name="Crow J.A."/>
            <person name="Grimwood J."/>
            <person name="Kramer R."/>
            <person name="Lindquist E."/>
            <person name="Lucas S."/>
            <person name="Salamov A."/>
            <person name="McFadden G.I."/>
            <person name="Lane C.E."/>
            <person name="Keeling P.J."/>
            <person name="Gray M.W."/>
            <person name="Grigoriev I.V."/>
            <person name="Archibald J.M."/>
        </authorList>
    </citation>
    <scope>NUCLEOTIDE SEQUENCE</scope>
    <source>
        <strain evidence="3 5">CCMP2712</strain>
    </source>
</reference>
<keyword evidence="2" id="KW-0677">Repeat</keyword>
<evidence type="ECO:0000313" key="3">
    <source>
        <dbReference type="EMBL" id="EKX33434.1"/>
    </source>
</evidence>
<name>L1IBY5_GUITC</name>
<evidence type="ECO:0000256" key="2">
    <source>
        <dbReference type="ARBA" id="ARBA00022737"/>
    </source>
</evidence>
<keyword evidence="1" id="KW-0433">Leucine-rich repeat</keyword>
<accession>L1IBY5</accession>
<dbReference type="InterPro" id="IPR001611">
    <property type="entry name" value="Leu-rich_rpt"/>
</dbReference>
<reference evidence="4" key="3">
    <citation type="submission" date="2015-06" db="UniProtKB">
        <authorList>
            <consortium name="EnsemblProtists"/>
        </authorList>
    </citation>
    <scope>IDENTIFICATION</scope>
</reference>
<dbReference type="RefSeq" id="XP_005820414.1">
    <property type="nucleotide sequence ID" value="XM_005820357.1"/>
</dbReference>
<feature type="non-terminal residue" evidence="3">
    <location>
        <position position="172"/>
    </location>
</feature>
<protein>
    <submittedName>
        <fullName evidence="3 4">Uncharacterized protein</fullName>
    </submittedName>
</protein>
<evidence type="ECO:0000313" key="5">
    <source>
        <dbReference type="Proteomes" id="UP000011087"/>
    </source>
</evidence>
<reference evidence="5" key="2">
    <citation type="submission" date="2012-11" db="EMBL/GenBank/DDBJ databases">
        <authorList>
            <person name="Kuo A."/>
            <person name="Curtis B.A."/>
            <person name="Tanifuji G."/>
            <person name="Burki F."/>
            <person name="Gruber A."/>
            <person name="Irimia M."/>
            <person name="Maruyama S."/>
            <person name="Arias M.C."/>
            <person name="Ball S.G."/>
            <person name="Gile G.H."/>
            <person name="Hirakawa Y."/>
            <person name="Hopkins J.F."/>
            <person name="Rensing S.A."/>
            <person name="Schmutz J."/>
            <person name="Symeonidi A."/>
            <person name="Elias M."/>
            <person name="Eveleigh R.J."/>
            <person name="Herman E.K."/>
            <person name="Klute M.J."/>
            <person name="Nakayama T."/>
            <person name="Obornik M."/>
            <person name="Reyes-Prieto A."/>
            <person name="Armbrust E.V."/>
            <person name="Aves S.J."/>
            <person name="Beiko R.G."/>
            <person name="Coutinho P."/>
            <person name="Dacks J.B."/>
            <person name="Durnford D.G."/>
            <person name="Fast N.M."/>
            <person name="Green B.R."/>
            <person name="Grisdale C."/>
            <person name="Hempe F."/>
            <person name="Henrissat B."/>
            <person name="Hoppner M.P."/>
            <person name="Ishida K.-I."/>
            <person name="Kim E."/>
            <person name="Koreny L."/>
            <person name="Kroth P.G."/>
            <person name="Liu Y."/>
            <person name="Malik S.-B."/>
            <person name="Maier U.G."/>
            <person name="McRose D."/>
            <person name="Mock T."/>
            <person name="Neilson J.A."/>
            <person name="Onodera N.T."/>
            <person name="Poole A.M."/>
            <person name="Pritham E.J."/>
            <person name="Richards T.A."/>
            <person name="Rocap G."/>
            <person name="Roy S.W."/>
            <person name="Sarai C."/>
            <person name="Schaack S."/>
            <person name="Shirato S."/>
            <person name="Slamovits C.H."/>
            <person name="Spencer D.F."/>
            <person name="Suzuki S."/>
            <person name="Worden A.Z."/>
            <person name="Zauner S."/>
            <person name="Barry K."/>
            <person name="Bell C."/>
            <person name="Bharti A.K."/>
            <person name="Crow J.A."/>
            <person name="Grimwood J."/>
            <person name="Kramer R."/>
            <person name="Lindquist E."/>
            <person name="Lucas S."/>
            <person name="Salamov A."/>
            <person name="McFadden G.I."/>
            <person name="Lane C.E."/>
            <person name="Keeling P.J."/>
            <person name="Gray M.W."/>
            <person name="Grigoriev I.V."/>
            <person name="Archibald J.M."/>
        </authorList>
    </citation>
    <scope>NUCLEOTIDE SEQUENCE</scope>
    <source>
        <strain evidence="5">CCMP2712</strain>
    </source>
</reference>
<dbReference type="EnsemblProtists" id="EKX33434">
    <property type="protein sequence ID" value="EKX33434"/>
    <property type="gene ID" value="GUITHDRAFT_156046"/>
</dbReference>
<dbReference type="Gene3D" id="3.80.10.10">
    <property type="entry name" value="Ribonuclease Inhibitor"/>
    <property type="match status" value="1"/>
</dbReference>
<dbReference type="PANTHER" id="PTHR15454">
    <property type="entry name" value="NISCHARIN RELATED"/>
    <property type="match status" value="1"/>
</dbReference>
<dbReference type="HOGENOM" id="CLU_1559344_0_0_1"/>
<dbReference type="PROSITE" id="PS51450">
    <property type="entry name" value="LRR"/>
    <property type="match status" value="2"/>
</dbReference>